<dbReference type="Proteomes" id="UP000225706">
    <property type="component" value="Unassembled WGS sequence"/>
</dbReference>
<dbReference type="PANTHER" id="PTHR47977">
    <property type="entry name" value="RAS-RELATED PROTEIN RAB"/>
    <property type="match status" value="1"/>
</dbReference>
<dbReference type="Pfam" id="PF00071">
    <property type="entry name" value="Ras"/>
    <property type="match status" value="1"/>
</dbReference>
<keyword evidence="4" id="KW-1185">Reference proteome</keyword>
<sequence>IHLHDTAGMERYEAGLTRQHYHGSNVVLLVYDCEEMETLEQLKNYYDDAKRHTNGAAMVLVGNKIDKEFPSVEKGDAEKILCNHIDIQIRHCNFQYRAETSAKTDTGIRELIQSVAEYLVKNAEPSNFKKVVVGQEDIPQPSSGCC</sequence>
<dbReference type="InterPro" id="IPR027417">
    <property type="entry name" value="P-loop_NTPase"/>
</dbReference>
<dbReference type="SMART" id="SM00175">
    <property type="entry name" value="RAB"/>
    <property type="match status" value="1"/>
</dbReference>
<organism evidence="3 4">
    <name type="scientific">Stylophora pistillata</name>
    <name type="common">Smooth cauliflower coral</name>
    <dbReference type="NCBI Taxonomy" id="50429"/>
    <lineage>
        <taxon>Eukaryota</taxon>
        <taxon>Metazoa</taxon>
        <taxon>Cnidaria</taxon>
        <taxon>Anthozoa</taxon>
        <taxon>Hexacorallia</taxon>
        <taxon>Scleractinia</taxon>
        <taxon>Astrocoeniina</taxon>
        <taxon>Pocilloporidae</taxon>
        <taxon>Stylophora</taxon>
    </lineage>
</organism>
<evidence type="ECO:0000256" key="1">
    <source>
        <dbReference type="ARBA" id="ARBA00022741"/>
    </source>
</evidence>
<keyword evidence="2" id="KW-0342">GTP-binding</keyword>
<accession>A0A2B4RMS4</accession>
<dbReference type="PROSITE" id="PS51419">
    <property type="entry name" value="RAB"/>
    <property type="match status" value="1"/>
</dbReference>
<dbReference type="InterPro" id="IPR050227">
    <property type="entry name" value="Rab"/>
</dbReference>
<dbReference type="GO" id="GO:0005525">
    <property type="term" value="F:GTP binding"/>
    <property type="evidence" value="ECO:0007669"/>
    <property type="project" value="UniProtKB-KW"/>
</dbReference>
<evidence type="ECO:0000256" key="2">
    <source>
        <dbReference type="ARBA" id="ARBA00023134"/>
    </source>
</evidence>
<dbReference type="SUPFAM" id="SSF52540">
    <property type="entry name" value="P-loop containing nucleoside triphosphate hydrolases"/>
    <property type="match status" value="1"/>
</dbReference>
<comment type="caution">
    <text evidence="3">The sequence shown here is derived from an EMBL/GenBank/DDBJ whole genome shotgun (WGS) entry which is preliminary data.</text>
</comment>
<reference evidence="4" key="1">
    <citation type="journal article" date="2017" name="bioRxiv">
        <title>Comparative analysis of the genomes of Stylophora pistillata and Acropora digitifera provides evidence for extensive differences between species of corals.</title>
        <authorList>
            <person name="Voolstra C.R."/>
            <person name="Li Y."/>
            <person name="Liew Y.J."/>
            <person name="Baumgarten S."/>
            <person name="Zoccola D."/>
            <person name="Flot J.-F."/>
            <person name="Tambutte S."/>
            <person name="Allemand D."/>
            <person name="Aranda M."/>
        </authorList>
    </citation>
    <scope>NUCLEOTIDE SEQUENCE [LARGE SCALE GENOMIC DNA]</scope>
</reference>
<dbReference type="STRING" id="50429.A0A2B4RMS4"/>
<protein>
    <submittedName>
        <fullName evidence="3">Ras-related protein RABB1c</fullName>
    </submittedName>
</protein>
<dbReference type="Gene3D" id="3.40.50.300">
    <property type="entry name" value="P-loop containing nucleotide triphosphate hydrolases"/>
    <property type="match status" value="1"/>
</dbReference>
<dbReference type="EMBL" id="LSMT01000430">
    <property type="protein sequence ID" value="PFX18113.1"/>
    <property type="molecule type" value="Genomic_DNA"/>
</dbReference>
<dbReference type="OrthoDB" id="5961643at2759"/>
<feature type="non-terminal residue" evidence="3">
    <location>
        <position position="1"/>
    </location>
</feature>
<proteinExistence type="predicted"/>
<evidence type="ECO:0000313" key="4">
    <source>
        <dbReference type="Proteomes" id="UP000225706"/>
    </source>
</evidence>
<dbReference type="AlphaFoldDB" id="A0A2B4RMS4"/>
<name>A0A2B4RMS4_STYPI</name>
<dbReference type="GO" id="GO:0003924">
    <property type="term" value="F:GTPase activity"/>
    <property type="evidence" value="ECO:0007669"/>
    <property type="project" value="InterPro"/>
</dbReference>
<dbReference type="InterPro" id="IPR001806">
    <property type="entry name" value="Small_GTPase"/>
</dbReference>
<gene>
    <name evidence="3" type="primary">RABB1C</name>
    <name evidence="3" type="ORF">AWC38_SpisGene17535</name>
</gene>
<evidence type="ECO:0000313" key="3">
    <source>
        <dbReference type="EMBL" id="PFX18113.1"/>
    </source>
</evidence>
<keyword evidence="1" id="KW-0547">Nucleotide-binding</keyword>